<dbReference type="SUPFAM" id="SSF56235">
    <property type="entry name" value="N-terminal nucleophile aminohydrolases (Ntn hydrolases)"/>
    <property type="match status" value="1"/>
</dbReference>
<sequence length="191" mass="20613">MSIALVAIRDNQLCLAADTLSSWGSHLMSAEYNGTASKIIDTADSHIATTGMSVLADALNAIISDDPELLKLDSQLNVFKSWNALHQRLNENYHLRQQGDEDEVESSHFSAIVANKSGAYIVAPLRSVDKLAKFWAIGSGSDYAFGAMHLAYSQGLTPREICEAGVAAAAEFDDGCGAPFEFRELTLQDSQ</sequence>
<name>A0A8J7SMD3_9BACT</name>
<dbReference type="InterPro" id="IPR029055">
    <property type="entry name" value="Ntn_hydrolases_N"/>
</dbReference>
<dbReference type="RefSeq" id="WP_200311046.1">
    <property type="nucleotide sequence ID" value="NZ_JAENIM010000039.1"/>
</dbReference>
<evidence type="ECO:0000313" key="1">
    <source>
        <dbReference type="EMBL" id="MBK1791028.1"/>
    </source>
</evidence>
<comment type="caution">
    <text evidence="1">The sequence shown here is derived from an EMBL/GenBank/DDBJ whole genome shotgun (WGS) entry which is preliminary data.</text>
</comment>
<reference evidence="1" key="1">
    <citation type="submission" date="2021-01" db="EMBL/GenBank/DDBJ databases">
        <title>Modified the classification status of verrucomicrobia.</title>
        <authorList>
            <person name="Feng X."/>
        </authorList>
    </citation>
    <scope>NUCLEOTIDE SEQUENCE</scope>
    <source>
        <strain evidence="1">_KCTC 22039</strain>
    </source>
</reference>
<dbReference type="EMBL" id="JAENIM010000039">
    <property type="protein sequence ID" value="MBK1791028.1"/>
    <property type="molecule type" value="Genomic_DNA"/>
</dbReference>
<dbReference type="AlphaFoldDB" id="A0A8J7SMD3"/>
<protein>
    <recommendedName>
        <fullName evidence="3">ATP-dependent protease HslVU (ClpYQ), peptidase subunit</fullName>
    </recommendedName>
</protein>
<proteinExistence type="predicted"/>
<evidence type="ECO:0000313" key="2">
    <source>
        <dbReference type="Proteomes" id="UP000624703"/>
    </source>
</evidence>
<accession>A0A8J7SMD3</accession>
<dbReference type="Gene3D" id="3.60.20.10">
    <property type="entry name" value="Glutamine Phosphoribosylpyrophosphate, subunit 1, domain 1"/>
    <property type="match status" value="1"/>
</dbReference>
<gene>
    <name evidence="1" type="ORF">JIN82_07670</name>
</gene>
<organism evidence="1 2">
    <name type="scientific">Persicirhabdus sediminis</name>
    <dbReference type="NCBI Taxonomy" id="454144"/>
    <lineage>
        <taxon>Bacteria</taxon>
        <taxon>Pseudomonadati</taxon>
        <taxon>Verrucomicrobiota</taxon>
        <taxon>Verrucomicrobiia</taxon>
        <taxon>Verrucomicrobiales</taxon>
        <taxon>Verrucomicrobiaceae</taxon>
        <taxon>Persicirhabdus</taxon>
    </lineage>
</organism>
<dbReference type="Proteomes" id="UP000624703">
    <property type="component" value="Unassembled WGS sequence"/>
</dbReference>
<keyword evidence="2" id="KW-1185">Reference proteome</keyword>
<evidence type="ECO:0008006" key="3">
    <source>
        <dbReference type="Google" id="ProtNLM"/>
    </source>
</evidence>